<accession>A0A6A4GLV3</accession>
<organism evidence="1 2">
    <name type="scientific">Gymnopus androsaceus JB14</name>
    <dbReference type="NCBI Taxonomy" id="1447944"/>
    <lineage>
        <taxon>Eukaryota</taxon>
        <taxon>Fungi</taxon>
        <taxon>Dikarya</taxon>
        <taxon>Basidiomycota</taxon>
        <taxon>Agaricomycotina</taxon>
        <taxon>Agaricomycetes</taxon>
        <taxon>Agaricomycetidae</taxon>
        <taxon>Agaricales</taxon>
        <taxon>Marasmiineae</taxon>
        <taxon>Omphalotaceae</taxon>
        <taxon>Gymnopus</taxon>
    </lineage>
</organism>
<evidence type="ECO:0000313" key="1">
    <source>
        <dbReference type="EMBL" id="KAE9386330.1"/>
    </source>
</evidence>
<name>A0A6A4GLV3_9AGAR</name>
<dbReference type="Proteomes" id="UP000799118">
    <property type="component" value="Unassembled WGS sequence"/>
</dbReference>
<protein>
    <submittedName>
        <fullName evidence="1">Uncharacterized protein</fullName>
    </submittedName>
</protein>
<sequence>MELKKLSVWDPTEKGIYKASARKLFRDLKRAGCRNHDLAVKSCAAAFGIRVKRVMSMRTGGRCVREGGIYGLMQLGREIKNAPSFGEGSDGTTVRGVTQESRSITVSVPSYEPGVDDTDQSTWKPVTRFADVAPALDHTAQRQFEGSVELGERIANTYSNSPLASRDGQRMDADDYFRKQGFQHMDHAKDGKKKFRLSKERKERVVNRDLAKEKMSTMTVDDILRESEKISDADILKAAGKKFKSITEISESDRGQITLDLLEQRIGKEALDMLPESEARLLRLFFFVGCGGHKSLNAFRYGVVEMRETWKREELKGPCNLANKATDVAIQIATDNTDTEALARCVASCPRGGTKLTELAGALFRHKNHETGYQKKHEMFMQARKQERYGLNPTDSSKRFPDVSNTRYQSHSYAAAELVVFRDDYQELIEEICDGKTKSGTNHLEGNALKGLQDADTLCELGAMALEGLCCSWPYMAEVRTPPEGEQFVNALSPEMIALHRRIPAFCENLALHPEKIFHPNTPQSELTLDGKPFIDKTIIPALKLLSDDLPNLNLMISAMFRGATRGWSIFTPEYRDDPSDPTTISSLSPEMLTRLGEIPMTNDANEGPLGSTRVYIRFNPSSDAYMFSAQARATRNNTESFISKLCTFDDQLHVMRLARAEDASGKARKFREEYLRLQKERADSARIKQANLIQKKSNEAERLNALGAETDRTKILNMTIKELTDQFKVYKSVLMDPILANVTQSSMKKKENWLATVLAAAARM</sequence>
<reference evidence="1" key="1">
    <citation type="journal article" date="2019" name="Environ. Microbiol.">
        <title>Fungal ecological strategies reflected in gene transcription - a case study of two litter decomposers.</title>
        <authorList>
            <person name="Barbi F."/>
            <person name="Kohler A."/>
            <person name="Barry K."/>
            <person name="Baskaran P."/>
            <person name="Daum C."/>
            <person name="Fauchery L."/>
            <person name="Ihrmark K."/>
            <person name="Kuo A."/>
            <person name="LaButti K."/>
            <person name="Lipzen A."/>
            <person name="Morin E."/>
            <person name="Grigoriev I.V."/>
            <person name="Henrissat B."/>
            <person name="Lindahl B."/>
            <person name="Martin F."/>
        </authorList>
    </citation>
    <scope>NUCLEOTIDE SEQUENCE</scope>
    <source>
        <strain evidence="1">JB14</strain>
    </source>
</reference>
<gene>
    <name evidence="1" type="ORF">BT96DRAFT_839376</name>
</gene>
<dbReference type="AlphaFoldDB" id="A0A6A4GLV3"/>
<evidence type="ECO:0000313" key="2">
    <source>
        <dbReference type="Proteomes" id="UP000799118"/>
    </source>
</evidence>
<dbReference type="OrthoDB" id="3043234at2759"/>
<keyword evidence="2" id="KW-1185">Reference proteome</keyword>
<dbReference type="EMBL" id="ML769889">
    <property type="protein sequence ID" value="KAE9386330.1"/>
    <property type="molecule type" value="Genomic_DNA"/>
</dbReference>
<proteinExistence type="predicted"/>